<keyword evidence="2" id="KW-0547">Nucleotide-binding</keyword>
<dbReference type="Gene3D" id="2.40.30.270">
    <property type="match status" value="1"/>
</dbReference>
<dbReference type="GeneID" id="9832379"/>
<dbReference type="CDD" id="cd18808">
    <property type="entry name" value="SF1_C_Upf1"/>
    <property type="match status" value="1"/>
</dbReference>
<dbReference type="InterPro" id="IPR047187">
    <property type="entry name" value="SF1_C_Upf1"/>
</dbReference>
<keyword evidence="3 9" id="KW-0378">Hydrolase</keyword>
<comment type="caution">
    <text evidence="9">The sequence shown here is derived from an EMBL/GenBank/DDBJ whole genome shotgun (WGS) entry which is preliminary data.</text>
</comment>
<evidence type="ECO:0000256" key="4">
    <source>
        <dbReference type="ARBA" id="ARBA00022806"/>
    </source>
</evidence>
<dbReference type="SMART" id="SM00382">
    <property type="entry name" value="AAA"/>
    <property type="match status" value="1"/>
</dbReference>
<keyword evidence="5" id="KW-0067">ATP-binding</keyword>
<reference evidence="10" key="1">
    <citation type="journal article" date="2006" name="Proc. Natl. Acad. Sci. U.S.A.">
        <title>Genome analysis of the smallest free-living eukaryote Ostreococcus tauri unveils many unique features.</title>
        <authorList>
            <person name="Derelle E."/>
            <person name="Ferraz C."/>
            <person name="Rombauts S."/>
            <person name="Rouze P."/>
            <person name="Worden A.Z."/>
            <person name="Robbens S."/>
            <person name="Partensky F."/>
            <person name="Degroeve S."/>
            <person name="Echeynie S."/>
            <person name="Cooke R."/>
            <person name="Saeys Y."/>
            <person name="Wuyts J."/>
            <person name="Jabbari K."/>
            <person name="Bowler C."/>
            <person name="Panaud O."/>
            <person name="Piegu B."/>
            <person name="Ball S.G."/>
            <person name="Ral J.-P."/>
            <person name="Bouget F.-Y."/>
            <person name="Piganeau G."/>
            <person name="De Baets B."/>
            <person name="Picard A."/>
            <person name="Delseny M."/>
            <person name="Demaille J."/>
            <person name="Van de Peer Y."/>
            <person name="Moreau H."/>
        </authorList>
    </citation>
    <scope>NUCLEOTIDE SEQUENCE [LARGE SCALE GENOMIC DNA]</scope>
    <source>
        <strain evidence="10">OTTH 0595 / CCAP 157/2 / RCC745</strain>
    </source>
</reference>
<dbReference type="Gene3D" id="3.40.50.300">
    <property type="entry name" value="P-loop containing nucleotide triphosphate hydrolases"/>
    <property type="match status" value="2"/>
</dbReference>
<evidence type="ECO:0000259" key="7">
    <source>
        <dbReference type="SMART" id="SM00382"/>
    </source>
</evidence>
<gene>
    <name evidence="9" type="ORF">OT_ostta11g00430</name>
</gene>
<feature type="domain" description="AAA+ ATPase" evidence="7">
    <location>
        <begin position="420"/>
        <end position="647"/>
    </location>
</feature>
<reference evidence="9 10" key="2">
    <citation type="journal article" date="2014" name="BMC Genomics">
        <title>An improved genome of the model marine alga Ostreococcus tauri unfolds by assessing Illumina de novo assemblies.</title>
        <authorList>
            <person name="Blanc-Mathieu R."/>
            <person name="Verhelst B."/>
            <person name="Derelle E."/>
            <person name="Rombauts S."/>
            <person name="Bouget F.Y."/>
            <person name="Carre I."/>
            <person name="Chateau A."/>
            <person name="Eyre-Walker A."/>
            <person name="Grimsley N."/>
            <person name="Moreau H."/>
            <person name="Piegu B."/>
            <person name="Rivals E."/>
            <person name="Schackwitz W."/>
            <person name="Van de Peer Y."/>
            <person name="Piganeau G."/>
        </authorList>
    </citation>
    <scope>NUCLEOTIDE SEQUENCE [LARGE SCALE GENOMIC DNA]</scope>
    <source>
        <strain evidence="10">OTTH 0595 / CCAP 157/2 / RCC745</strain>
    </source>
</reference>
<dbReference type="InterPro" id="IPR050534">
    <property type="entry name" value="Coronavir_polyprotein_1ab"/>
</dbReference>
<dbReference type="InterPro" id="IPR041679">
    <property type="entry name" value="DNA2/NAM7-like_C"/>
</dbReference>
<evidence type="ECO:0000313" key="9">
    <source>
        <dbReference type="EMBL" id="CEF99536.1"/>
    </source>
</evidence>
<dbReference type="InterPro" id="IPR027417">
    <property type="entry name" value="P-loop_NTPase"/>
</dbReference>
<evidence type="ECO:0000256" key="2">
    <source>
        <dbReference type="ARBA" id="ARBA00022741"/>
    </source>
</evidence>
<evidence type="ECO:0000256" key="1">
    <source>
        <dbReference type="ARBA" id="ARBA00007913"/>
    </source>
</evidence>
<dbReference type="SUPFAM" id="SSF52540">
    <property type="entry name" value="P-loop containing nucleoside triphosphate hydrolases"/>
    <property type="match status" value="1"/>
</dbReference>
<dbReference type="FunFam" id="3.40.50.300:FF:000326">
    <property type="entry name" value="P-loop containing nucleoside triphosphate hydrolase"/>
    <property type="match status" value="1"/>
</dbReference>
<evidence type="ECO:0000256" key="5">
    <source>
        <dbReference type="ARBA" id="ARBA00022840"/>
    </source>
</evidence>
<feature type="domain" description="Helicase ATP-binding" evidence="8">
    <location>
        <begin position="401"/>
        <end position="666"/>
    </location>
</feature>
<proteinExistence type="inferred from homology"/>
<organism evidence="9 10">
    <name type="scientific">Ostreococcus tauri</name>
    <name type="common">Marine green alga</name>
    <dbReference type="NCBI Taxonomy" id="70448"/>
    <lineage>
        <taxon>Eukaryota</taxon>
        <taxon>Viridiplantae</taxon>
        <taxon>Chlorophyta</taxon>
        <taxon>Mamiellophyceae</taxon>
        <taxon>Mamiellales</taxon>
        <taxon>Bathycoccaceae</taxon>
        <taxon>Ostreococcus</taxon>
    </lineage>
</organism>
<dbReference type="InterPro" id="IPR003593">
    <property type="entry name" value="AAA+_ATPase"/>
</dbReference>
<keyword evidence="4" id="KW-0347">Helicase</keyword>
<dbReference type="Pfam" id="PF13086">
    <property type="entry name" value="AAA_11"/>
    <property type="match status" value="1"/>
</dbReference>
<dbReference type="AlphaFoldDB" id="A0A090M5S1"/>
<sequence length="907" mass="97382">MDDASTPSRELERVAVETLGRGPKGARALGGRDAKAWLRAVIADVATWAIESATAADVEGFDLTREIVRASGTRGAAPTAEAAVARAHRETTAPLFRDAALGLLKTAFDGDEAKARRSERFARAWAMSENGEVRKTPNGSMRVTEDDAAGDSRNAALRARVARHVDVGQELLDIERACELASSSSMDEFNGEASDFDEESLAEREMRASGLRLVGATRGGDGRALLVLRATDGKDIPVNALTVGDRVTISAVGFVSGSYDADEATQERLGDIAPAQATVRFMGDALGKDAIGRYGDAGSITLEYEGDERALATSLSGLEVCLSRAPDETTYERQRRALNILASIPAVKRSKPACARIVRTIFHENRPTLWRDARGFDGGDGVHVEAVAAESLSRVERRSVTGVTFDNSQILALRAASTKKYPVVCVQGPPGTGKTAVVIEMIAQACARGERVLACAPSNLAVDNLVERLDGIDAVRAVRFGAPERISAAALSCSIDAKVAEATEAYFQKQRVDSSETSATLRELMERYQKATNVPSAVKEKLQGEIEATKRKLKSIVGGGTKHRKAAQTKIVREANVVLTTNAGAGLDALQTLPPFDLVVIDEAAQASEPLSWIPLVRGKRAILIGDPCQLAPVILSREAIEAGLARSLMSRLMPSAETLPLRDDESSARVSDGILTLTLSTQYRSHEAISSWSSKEAYAGRLRAADSVRGALLRDLPGVQDTVLTRTPMLMITTRSPQGRIPSEYSERRVGGSYINEGEAKTAMAHVKMLLKAGVRAKDIVVISPYAAQVRLLRSMIAVTLEDFADDRVVDVSSVDSFQGREAECVIISTVRSNGAGRVGFLSDSRRMNVAVTRGKRQVAIIGDDQTIKSDDFLRRLVHHIESAGLFIPQAELFSQKAEVVAERAA</sequence>
<dbReference type="GO" id="GO:0043139">
    <property type="term" value="F:5'-3' DNA helicase activity"/>
    <property type="evidence" value="ECO:0007669"/>
    <property type="project" value="TreeGrafter"/>
</dbReference>
<dbReference type="RefSeq" id="XP_003081845.2">
    <property type="nucleotide sequence ID" value="XM_003081797.2"/>
</dbReference>
<evidence type="ECO:0000313" key="10">
    <source>
        <dbReference type="Proteomes" id="UP000009170"/>
    </source>
</evidence>
<comment type="similarity">
    <text evidence="1">Belongs to the DNA2/NAM7 helicase family.</text>
</comment>
<dbReference type="GO" id="GO:0005694">
    <property type="term" value="C:chromosome"/>
    <property type="evidence" value="ECO:0007669"/>
    <property type="project" value="UniProtKB-ARBA"/>
</dbReference>
<keyword evidence="10" id="KW-1185">Reference proteome</keyword>
<name>A0A090M5S1_OSTTA</name>
<dbReference type="GO" id="GO:0016787">
    <property type="term" value="F:hydrolase activity"/>
    <property type="evidence" value="ECO:0007669"/>
    <property type="project" value="UniProtKB-KW"/>
</dbReference>
<dbReference type="PANTHER" id="PTHR43788:SF3">
    <property type="entry name" value="P-LOOP CONTAINING NUCLEOSIDE TRIPHOSPHATE HYDROLASES SUPERFAMILY PROTEIN"/>
    <property type="match status" value="1"/>
</dbReference>
<dbReference type="OrthoDB" id="6513042at2759"/>
<dbReference type="Pfam" id="PF13087">
    <property type="entry name" value="AAA_12"/>
    <property type="match status" value="1"/>
</dbReference>
<evidence type="ECO:0000256" key="6">
    <source>
        <dbReference type="ARBA" id="ARBA00048432"/>
    </source>
</evidence>
<protein>
    <submittedName>
        <fullName evidence="9">P-loop containing nucleoside triphosphate hydrolase</fullName>
    </submittedName>
</protein>
<dbReference type="EMBL" id="CAID01000011">
    <property type="protein sequence ID" value="CEF99536.1"/>
    <property type="molecule type" value="Genomic_DNA"/>
</dbReference>
<dbReference type="GO" id="GO:0005524">
    <property type="term" value="F:ATP binding"/>
    <property type="evidence" value="ECO:0007669"/>
    <property type="project" value="UniProtKB-KW"/>
</dbReference>
<dbReference type="PANTHER" id="PTHR43788">
    <property type="entry name" value="DNA2/NAM7 HELICASE FAMILY MEMBER"/>
    <property type="match status" value="1"/>
</dbReference>
<evidence type="ECO:0000259" key="8">
    <source>
        <dbReference type="SMART" id="SM00487"/>
    </source>
</evidence>
<comment type="catalytic activity">
    <reaction evidence="6">
        <text>ATP + H2O = ADP + phosphate + H(+)</text>
        <dbReference type="Rhea" id="RHEA:13065"/>
        <dbReference type="ChEBI" id="CHEBI:15377"/>
        <dbReference type="ChEBI" id="CHEBI:15378"/>
        <dbReference type="ChEBI" id="CHEBI:30616"/>
        <dbReference type="ChEBI" id="CHEBI:43474"/>
        <dbReference type="ChEBI" id="CHEBI:456216"/>
        <dbReference type="EC" id="3.6.4.12"/>
    </reaction>
    <physiologicalReaction direction="left-to-right" evidence="6">
        <dbReference type="Rhea" id="RHEA:13066"/>
    </physiologicalReaction>
</comment>
<accession>A0A090M5S1</accession>
<evidence type="ECO:0000256" key="3">
    <source>
        <dbReference type="ARBA" id="ARBA00022801"/>
    </source>
</evidence>
<dbReference type="KEGG" id="ota:OT_ostta11g00430"/>
<dbReference type="InterPro" id="IPR041677">
    <property type="entry name" value="DNA2/NAM7_AAA_11"/>
</dbReference>
<dbReference type="SMART" id="SM00487">
    <property type="entry name" value="DEXDc"/>
    <property type="match status" value="1"/>
</dbReference>
<dbReference type="Proteomes" id="UP000009170">
    <property type="component" value="Unassembled WGS sequence"/>
</dbReference>
<dbReference type="InterPro" id="IPR014001">
    <property type="entry name" value="Helicase_ATP-bd"/>
</dbReference>
<dbReference type="FunCoup" id="A0A090M5S1">
    <property type="interactions" value="206"/>
</dbReference>
<dbReference type="InParanoid" id="A0A090M5S1"/>